<keyword evidence="5" id="KW-0413">Isomerase</keyword>
<dbReference type="PANTHER" id="PTHR45625">
    <property type="entry name" value="PEPTIDYL-PROLYL CIS-TRANS ISOMERASE-RELATED"/>
    <property type="match status" value="1"/>
</dbReference>
<dbReference type="KEGG" id="aser:Asera_47100"/>
<dbReference type="Proteomes" id="UP000680750">
    <property type="component" value="Chromosome"/>
</dbReference>
<dbReference type="PANTHER" id="PTHR45625:SF3">
    <property type="entry name" value="PEPTIDYL-PROLYL CIS-TRANS ISOMERASE B-RELATED"/>
    <property type="match status" value="1"/>
</dbReference>
<evidence type="ECO:0000313" key="5">
    <source>
        <dbReference type="EMBL" id="BCJ30602.1"/>
    </source>
</evidence>
<dbReference type="InterPro" id="IPR044666">
    <property type="entry name" value="Cyclophilin_A-like"/>
</dbReference>
<protein>
    <submittedName>
        <fullName evidence="5">Peptidyl-prolyl cis-trans isomerase</fullName>
    </submittedName>
</protein>
<dbReference type="EMBL" id="AP023354">
    <property type="protein sequence ID" value="BCJ30602.1"/>
    <property type="molecule type" value="Genomic_DNA"/>
</dbReference>
<keyword evidence="3" id="KW-0812">Transmembrane</keyword>
<keyword evidence="3" id="KW-0472">Membrane</keyword>
<dbReference type="PROSITE" id="PS50072">
    <property type="entry name" value="CSA_PPIASE_2"/>
    <property type="match status" value="1"/>
</dbReference>
<evidence type="ECO:0000256" key="1">
    <source>
        <dbReference type="ARBA" id="ARBA00002388"/>
    </source>
</evidence>
<evidence type="ECO:0000256" key="3">
    <source>
        <dbReference type="SAM" id="Phobius"/>
    </source>
</evidence>
<comment type="function">
    <text evidence="1">PPIases accelerate the folding of proteins. It catalyzes the cis-trans isomerization of proline imidic peptide bonds in oligopeptides.</text>
</comment>
<organism evidence="5 6">
    <name type="scientific">Actinocatenispora sera</name>
    <dbReference type="NCBI Taxonomy" id="390989"/>
    <lineage>
        <taxon>Bacteria</taxon>
        <taxon>Bacillati</taxon>
        <taxon>Actinomycetota</taxon>
        <taxon>Actinomycetes</taxon>
        <taxon>Micromonosporales</taxon>
        <taxon>Micromonosporaceae</taxon>
        <taxon>Actinocatenispora</taxon>
    </lineage>
</organism>
<evidence type="ECO:0000256" key="2">
    <source>
        <dbReference type="SAM" id="MobiDB-lite"/>
    </source>
</evidence>
<feature type="region of interest" description="Disordered" evidence="2">
    <location>
        <begin position="261"/>
        <end position="302"/>
    </location>
</feature>
<keyword evidence="3" id="KW-1133">Transmembrane helix</keyword>
<proteinExistence type="predicted"/>
<evidence type="ECO:0000313" key="6">
    <source>
        <dbReference type="Proteomes" id="UP000680750"/>
    </source>
</evidence>
<dbReference type="InterPro" id="IPR029000">
    <property type="entry name" value="Cyclophilin-like_dom_sf"/>
</dbReference>
<dbReference type="OrthoDB" id="5507614at2"/>
<reference evidence="5" key="1">
    <citation type="submission" date="2020-08" db="EMBL/GenBank/DDBJ databases">
        <title>Whole genome shotgun sequence of Actinocatenispora sera NBRC 101916.</title>
        <authorList>
            <person name="Komaki H."/>
            <person name="Tamura T."/>
        </authorList>
    </citation>
    <scope>NUCLEOTIDE SEQUENCE</scope>
    <source>
        <strain evidence="5">NBRC 101916</strain>
    </source>
</reference>
<name>A0A810L7K2_9ACTN</name>
<keyword evidence="6" id="KW-1185">Reference proteome</keyword>
<feature type="region of interest" description="Disordered" evidence="2">
    <location>
        <begin position="182"/>
        <end position="202"/>
    </location>
</feature>
<feature type="compositionally biased region" description="Low complexity" evidence="2">
    <location>
        <begin position="285"/>
        <end position="302"/>
    </location>
</feature>
<feature type="transmembrane region" description="Helical" evidence="3">
    <location>
        <begin position="45"/>
        <end position="69"/>
    </location>
</feature>
<dbReference type="InterPro" id="IPR002130">
    <property type="entry name" value="Cyclophilin-type_PPIase_dom"/>
</dbReference>
<dbReference type="RefSeq" id="WP_051802505.1">
    <property type="nucleotide sequence ID" value="NZ_JOEG01000012.1"/>
</dbReference>
<dbReference type="AlphaFoldDB" id="A0A810L7K2"/>
<dbReference type="SUPFAM" id="SSF50891">
    <property type="entry name" value="Cyclophilin-like"/>
    <property type="match status" value="1"/>
</dbReference>
<sequence>MSLQSDRGGELTLASSRNRQRALARAKLERQMARRAAAARKRRQVLAIVGIVAAVLVVGGGTTALVVSLNGKDSGKAKASSTASAKATEAAGSCYTKATAQSGQKLKDVGMPSNSDVPKSGTQTMTIKTNQGEVDVKLDTAKAPCNVNSFAYLASKKFFDNTTCHRLTTKASGLEVLQCGDPSGTGSGGPTYTVKDENLPTGKKPTYPAGTVAVANTGQPGSGSSQFFIVYGNSDLPASYSVIGTVSKGLDKVQAIAKKGVTGANASKGDGAPKEKVKISSIRVSAPSTSSPTPSTSASNKS</sequence>
<accession>A0A810L7K2</accession>
<evidence type="ECO:0000259" key="4">
    <source>
        <dbReference type="PROSITE" id="PS50072"/>
    </source>
</evidence>
<gene>
    <name evidence="5" type="ORF">Asera_47100</name>
</gene>
<dbReference type="GO" id="GO:0003755">
    <property type="term" value="F:peptidyl-prolyl cis-trans isomerase activity"/>
    <property type="evidence" value="ECO:0007669"/>
    <property type="project" value="InterPro"/>
</dbReference>
<feature type="domain" description="PPIase cyclophilin-type" evidence="4">
    <location>
        <begin position="132"/>
        <end position="284"/>
    </location>
</feature>
<dbReference type="Gene3D" id="2.40.100.10">
    <property type="entry name" value="Cyclophilin-like"/>
    <property type="match status" value="1"/>
</dbReference>
<dbReference type="Pfam" id="PF00160">
    <property type="entry name" value="Pro_isomerase"/>
    <property type="match status" value="1"/>
</dbReference>